<protein>
    <submittedName>
        <fullName evidence="1">Uncharacterized protein</fullName>
    </submittedName>
</protein>
<dbReference type="Proteomes" id="UP000265926">
    <property type="component" value="Unassembled WGS sequence"/>
</dbReference>
<proteinExistence type="predicted"/>
<reference evidence="1" key="1">
    <citation type="submission" date="2018-08" db="EMBL/GenBank/DDBJ databases">
        <title>Pallidiluteibacterium maritimus gen. nov., sp. nov., isolated from coastal sediment.</title>
        <authorList>
            <person name="Zhou L.Y."/>
        </authorList>
    </citation>
    <scope>NUCLEOTIDE SEQUENCE [LARGE SCALE GENOMIC DNA]</scope>
    <source>
        <strain evidence="1">XSD2</strain>
    </source>
</reference>
<dbReference type="AlphaFoldDB" id="A0A399SLE0"/>
<name>A0A399SLE0_9BACT</name>
<dbReference type="RefSeq" id="WP_162304627.1">
    <property type="nucleotide sequence ID" value="NZ_QWGR01000191.1"/>
</dbReference>
<accession>A0A399SLE0</accession>
<keyword evidence="2" id="KW-1185">Reference proteome</keyword>
<feature type="non-terminal residue" evidence="1">
    <location>
        <position position="1"/>
    </location>
</feature>
<sequence length="190" mass="20591">DQTAPSLTGTPFSDPTEYNACMTDAQSTVPAWSETNAIAGYSDNCGQSVSASLDSTKTTGNDCDWTVTYYYTVFDECNNPLEEQTYEHNGSDQTAPSLTGTPFSDPTEYNACMTDAQSTVPAWSETNAIAGYSDNCGQDVSASLDSTKTTGNDCDWTVTYYYTVFDECNNPLEEQTYEHNGSDQTAPSLT</sequence>
<evidence type="ECO:0000313" key="2">
    <source>
        <dbReference type="Proteomes" id="UP000265926"/>
    </source>
</evidence>
<evidence type="ECO:0000313" key="1">
    <source>
        <dbReference type="EMBL" id="RIJ44038.1"/>
    </source>
</evidence>
<feature type="non-terminal residue" evidence="1">
    <location>
        <position position="190"/>
    </location>
</feature>
<dbReference type="EMBL" id="QWGR01000191">
    <property type="protein sequence ID" value="RIJ44038.1"/>
    <property type="molecule type" value="Genomic_DNA"/>
</dbReference>
<gene>
    <name evidence="1" type="ORF">D1614_24575</name>
</gene>
<organism evidence="1 2">
    <name type="scientific">Maribellus luteus</name>
    <dbReference type="NCBI Taxonomy" id="2305463"/>
    <lineage>
        <taxon>Bacteria</taxon>
        <taxon>Pseudomonadati</taxon>
        <taxon>Bacteroidota</taxon>
        <taxon>Bacteroidia</taxon>
        <taxon>Marinilabiliales</taxon>
        <taxon>Prolixibacteraceae</taxon>
        <taxon>Maribellus</taxon>
    </lineage>
</organism>
<comment type="caution">
    <text evidence="1">The sequence shown here is derived from an EMBL/GenBank/DDBJ whole genome shotgun (WGS) entry which is preliminary data.</text>
</comment>